<dbReference type="InterPro" id="IPR017853">
    <property type="entry name" value="GH"/>
</dbReference>
<dbReference type="SUPFAM" id="SSF49303">
    <property type="entry name" value="beta-Galactosidase/glucuronidase domain"/>
    <property type="match status" value="1"/>
</dbReference>
<evidence type="ECO:0000256" key="2">
    <source>
        <dbReference type="ARBA" id="ARBA00022801"/>
    </source>
</evidence>
<gene>
    <name evidence="8" type="ORF">ACFORO_03320</name>
</gene>
<dbReference type="Proteomes" id="UP001595764">
    <property type="component" value="Unassembled WGS sequence"/>
</dbReference>
<dbReference type="InterPro" id="IPR006102">
    <property type="entry name" value="Ig-like_GH2"/>
</dbReference>
<dbReference type="PANTHER" id="PTHR42732">
    <property type="entry name" value="BETA-GALACTOSIDASE"/>
    <property type="match status" value="1"/>
</dbReference>
<accession>A0ABV7QA72</accession>
<protein>
    <submittedName>
        <fullName evidence="8">Glycoside hydrolase family 2 protein</fullName>
    </submittedName>
</protein>
<dbReference type="PANTHER" id="PTHR42732:SF3">
    <property type="entry name" value="HYDROLASE"/>
    <property type="match status" value="1"/>
</dbReference>
<evidence type="ECO:0000256" key="3">
    <source>
        <dbReference type="ARBA" id="ARBA00023295"/>
    </source>
</evidence>
<dbReference type="RefSeq" id="WP_377869416.1">
    <property type="nucleotide sequence ID" value="NZ_JBHMAY010000012.1"/>
</dbReference>
<comment type="caution">
    <text evidence="8">The sequence shown here is derived from an EMBL/GenBank/DDBJ whole genome shotgun (WGS) entry which is preliminary data.</text>
</comment>
<dbReference type="InterPro" id="IPR006103">
    <property type="entry name" value="Glyco_hydro_2_cat"/>
</dbReference>
<dbReference type="Pfam" id="PF02836">
    <property type="entry name" value="Glyco_hydro_2_C"/>
    <property type="match status" value="1"/>
</dbReference>
<evidence type="ECO:0000256" key="1">
    <source>
        <dbReference type="ARBA" id="ARBA00007401"/>
    </source>
</evidence>
<dbReference type="InterPro" id="IPR008979">
    <property type="entry name" value="Galactose-bd-like_sf"/>
</dbReference>
<name>A0ABV7QA72_9PSEU</name>
<feature type="domain" description="Beta-mannosidase-like galactose-binding" evidence="7">
    <location>
        <begin position="70"/>
        <end position="147"/>
    </location>
</feature>
<evidence type="ECO:0000313" key="9">
    <source>
        <dbReference type="Proteomes" id="UP001595764"/>
    </source>
</evidence>
<keyword evidence="3" id="KW-0326">Glycosidase</keyword>
<keyword evidence="2 8" id="KW-0378">Hydrolase</keyword>
<evidence type="ECO:0000256" key="4">
    <source>
        <dbReference type="SAM" id="MobiDB-lite"/>
    </source>
</evidence>
<evidence type="ECO:0000313" key="8">
    <source>
        <dbReference type="EMBL" id="MFC3509180.1"/>
    </source>
</evidence>
<feature type="domain" description="Glycoside hydrolase family 2 catalytic" evidence="6">
    <location>
        <begin position="278"/>
        <end position="445"/>
    </location>
</feature>
<dbReference type="InterPro" id="IPR013783">
    <property type="entry name" value="Ig-like_fold"/>
</dbReference>
<sequence>MTIAENSADPTAAEAVPRPGYPRPDRDRSARWLSLNGRWRFAAEDGAPESITVPFAWETAASGVHRTWLEQAVYTRTVTVPAEWAGRRVALCFGAVHHRAVVSIDGTPIGSHVGGHSSFEFDVTDVLEPGRSAELTVEVEAPADKREIPHGKQRSIPRDDYDGVSFTPTSGIWQSVWLEARGRTYAAEVSVRGDSLTGFDIAGELAGDAPDSAAVVALLEGRETVLAVRDGRFSGRLEIPSPQLWSPESPHLYSIALTVGEGDYADRLTVTGGLRRIETRGEGLYLNGERLYVRGVLDQGYWPESGLTAPDDEALVRDLELARELGFSLVRKHLKAEEPRWLDHADRIGMLIWAEPPAPSRFSPAAAAAFEAQLPDFVGRDGNHPSIVIWGLYNEEWGLDWDIPGSPERAAAAVRAYDLMRSLDDTRPIVENSGWAHVKTDLVDWHYYDENPRNWAENLAALASGERESFEVRLRPDFLVDKSFYGSADFPRSGVPVLNSEYGAGFTSLERAWHVRWQTQEIRRHDRFSGYIYTELTDVEHEMAGLLDTHRRPKDWGGLDPADAFAATTLVVDLVPAHAGADLPVPTEPLTLDVHVSHTGQEPIAGTLHAGWGASGSRNLPAASVSLAAQAKPFRLSDAFPLTVPVPGGPARLHLWLETDGKVTARTFVDAAVVEELNRRGARSR</sequence>
<dbReference type="InterPro" id="IPR054593">
    <property type="entry name" value="Beta-mannosidase-like_N2"/>
</dbReference>
<organism evidence="8 9">
    <name type="scientific">Amycolatopsis halotolerans</name>
    <dbReference type="NCBI Taxonomy" id="330083"/>
    <lineage>
        <taxon>Bacteria</taxon>
        <taxon>Bacillati</taxon>
        <taxon>Actinomycetota</taxon>
        <taxon>Actinomycetes</taxon>
        <taxon>Pseudonocardiales</taxon>
        <taxon>Pseudonocardiaceae</taxon>
        <taxon>Amycolatopsis</taxon>
    </lineage>
</organism>
<dbReference type="Pfam" id="PF22666">
    <property type="entry name" value="Glyco_hydro_2_N2"/>
    <property type="match status" value="1"/>
</dbReference>
<dbReference type="Pfam" id="PF00703">
    <property type="entry name" value="Glyco_hydro_2"/>
    <property type="match status" value="1"/>
</dbReference>
<proteinExistence type="inferred from homology"/>
<feature type="region of interest" description="Disordered" evidence="4">
    <location>
        <begin position="1"/>
        <end position="27"/>
    </location>
</feature>
<dbReference type="Gene3D" id="2.60.120.260">
    <property type="entry name" value="Galactose-binding domain-like"/>
    <property type="match status" value="1"/>
</dbReference>
<dbReference type="InterPro" id="IPR036156">
    <property type="entry name" value="Beta-gal/glucu_dom_sf"/>
</dbReference>
<dbReference type="SUPFAM" id="SSF49785">
    <property type="entry name" value="Galactose-binding domain-like"/>
    <property type="match status" value="1"/>
</dbReference>
<dbReference type="Gene3D" id="2.60.40.10">
    <property type="entry name" value="Immunoglobulins"/>
    <property type="match status" value="1"/>
</dbReference>
<keyword evidence="9" id="KW-1185">Reference proteome</keyword>
<reference evidence="9" key="1">
    <citation type="journal article" date="2019" name="Int. J. Syst. Evol. Microbiol.">
        <title>The Global Catalogue of Microorganisms (GCM) 10K type strain sequencing project: providing services to taxonomists for standard genome sequencing and annotation.</title>
        <authorList>
            <consortium name="The Broad Institute Genomics Platform"/>
            <consortium name="The Broad Institute Genome Sequencing Center for Infectious Disease"/>
            <person name="Wu L."/>
            <person name="Ma J."/>
        </authorList>
    </citation>
    <scope>NUCLEOTIDE SEQUENCE [LARGE SCALE GENOMIC DNA]</scope>
    <source>
        <strain evidence="9">CGMCC 4.7682</strain>
    </source>
</reference>
<dbReference type="InterPro" id="IPR051913">
    <property type="entry name" value="GH2_Domain-Containing"/>
</dbReference>
<feature type="domain" description="Glycoside hydrolase family 2 immunoglobulin-like beta-sandwich" evidence="5">
    <location>
        <begin position="224"/>
        <end position="275"/>
    </location>
</feature>
<evidence type="ECO:0000259" key="7">
    <source>
        <dbReference type="Pfam" id="PF22666"/>
    </source>
</evidence>
<dbReference type="SUPFAM" id="SSF51445">
    <property type="entry name" value="(Trans)glycosidases"/>
    <property type="match status" value="1"/>
</dbReference>
<comment type="similarity">
    <text evidence="1">Belongs to the glycosyl hydrolase 2 family.</text>
</comment>
<evidence type="ECO:0000259" key="5">
    <source>
        <dbReference type="Pfam" id="PF00703"/>
    </source>
</evidence>
<dbReference type="Gene3D" id="3.20.20.80">
    <property type="entry name" value="Glycosidases"/>
    <property type="match status" value="1"/>
</dbReference>
<dbReference type="EMBL" id="JBHRWI010000004">
    <property type="protein sequence ID" value="MFC3509180.1"/>
    <property type="molecule type" value="Genomic_DNA"/>
</dbReference>
<dbReference type="GO" id="GO:0016787">
    <property type="term" value="F:hydrolase activity"/>
    <property type="evidence" value="ECO:0007669"/>
    <property type="project" value="UniProtKB-KW"/>
</dbReference>
<evidence type="ECO:0000259" key="6">
    <source>
        <dbReference type="Pfam" id="PF02836"/>
    </source>
</evidence>